<dbReference type="InterPro" id="IPR017244">
    <property type="entry name" value="23SrRNA_methyltr_KL"/>
</dbReference>
<evidence type="ECO:0000256" key="1">
    <source>
        <dbReference type="ARBA" id="ARBA00022490"/>
    </source>
</evidence>
<name>A0ABT5E5F7_9BACT</name>
<dbReference type="HAMAP" id="MF_01858">
    <property type="entry name" value="23SrRNA_methyltr_KL"/>
    <property type="match status" value="1"/>
</dbReference>
<evidence type="ECO:0000313" key="10">
    <source>
        <dbReference type="EMBL" id="MDC0719986.1"/>
    </source>
</evidence>
<dbReference type="InterPro" id="IPR004114">
    <property type="entry name" value="THUMP_dom"/>
</dbReference>
<dbReference type="InterPro" id="IPR053943">
    <property type="entry name" value="RlmKL-like_Mtase_CS"/>
</dbReference>
<dbReference type="Pfam" id="PF10672">
    <property type="entry name" value="Methyltrans_SAM"/>
    <property type="match status" value="1"/>
</dbReference>
<comment type="catalytic activity">
    <reaction evidence="6">
        <text>guanosine(2069) in 23S rRNA + S-adenosyl-L-methionine = N(2)-methylguanosine(2069) in 23S rRNA + S-adenosyl-L-homocysteine + H(+)</text>
        <dbReference type="Rhea" id="RHEA:43772"/>
        <dbReference type="Rhea" id="RHEA-COMP:10688"/>
        <dbReference type="Rhea" id="RHEA-COMP:10689"/>
        <dbReference type="ChEBI" id="CHEBI:15378"/>
        <dbReference type="ChEBI" id="CHEBI:57856"/>
        <dbReference type="ChEBI" id="CHEBI:59789"/>
        <dbReference type="ChEBI" id="CHEBI:74269"/>
        <dbReference type="ChEBI" id="CHEBI:74481"/>
        <dbReference type="EC" id="2.1.1.264"/>
    </reaction>
</comment>
<dbReference type="CDD" id="cd02440">
    <property type="entry name" value="AdoMet_MTases"/>
    <property type="match status" value="1"/>
</dbReference>
<dbReference type="Pfam" id="PF22020">
    <property type="entry name" value="RlmL_1st"/>
    <property type="match status" value="1"/>
</dbReference>
<dbReference type="Pfam" id="PF01170">
    <property type="entry name" value="UPF0020"/>
    <property type="match status" value="2"/>
</dbReference>
<dbReference type="PROSITE" id="PS51165">
    <property type="entry name" value="THUMP"/>
    <property type="match status" value="1"/>
</dbReference>
<evidence type="ECO:0000256" key="2">
    <source>
        <dbReference type="ARBA" id="ARBA00022552"/>
    </source>
</evidence>
<dbReference type="PANTHER" id="PTHR47313">
    <property type="entry name" value="RIBOSOMAL RNA LARGE SUBUNIT METHYLTRANSFERASE K/L"/>
    <property type="match status" value="1"/>
</dbReference>
<dbReference type="SMART" id="SM00981">
    <property type="entry name" value="THUMP"/>
    <property type="match status" value="1"/>
</dbReference>
<dbReference type="EC" id="2.1.1.173" evidence="6"/>
<evidence type="ECO:0000256" key="3">
    <source>
        <dbReference type="ARBA" id="ARBA00022603"/>
    </source>
</evidence>
<dbReference type="Proteomes" id="UP001221686">
    <property type="component" value="Unassembled WGS sequence"/>
</dbReference>
<keyword evidence="1 6" id="KW-0963">Cytoplasm</keyword>
<comment type="function">
    <text evidence="6">Specifically methylates the guanine in position 2445 (m2G2445) and the guanine in position 2069 (m7G2069) of 23S rRNA.</text>
</comment>
<dbReference type="CDD" id="cd11715">
    <property type="entry name" value="THUMP_AdoMetMT"/>
    <property type="match status" value="1"/>
</dbReference>
<dbReference type="EC" id="2.1.1.264" evidence="6"/>
<dbReference type="InterPro" id="IPR000241">
    <property type="entry name" value="RlmKL-like_Mtase"/>
</dbReference>
<dbReference type="EMBL" id="JAQNDL010000002">
    <property type="protein sequence ID" value="MDC0719986.1"/>
    <property type="molecule type" value="Genomic_DNA"/>
</dbReference>
<accession>A0ABT5E5F7</accession>
<dbReference type="InterPro" id="IPR019614">
    <property type="entry name" value="SAM-dep_methyl-trfase"/>
</dbReference>
<dbReference type="PROSITE" id="PS01261">
    <property type="entry name" value="UPF0020"/>
    <property type="match status" value="1"/>
</dbReference>
<dbReference type="PANTHER" id="PTHR47313:SF1">
    <property type="entry name" value="RIBOSOMAL RNA LARGE SUBUNIT METHYLTRANSFERASE K_L"/>
    <property type="match status" value="1"/>
</dbReference>
<keyword evidence="11" id="KW-1185">Reference proteome</keyword>
<keyword evidence="4 6" id="KW-0808">Transferase</keyword>
<evidence type="ECO:0000256" key="4">
    <source>
        <dbReference type="ARBA" id="ARBA00022679"/>
    </source>
</evidence>
<evidence type="ECO:0000256" key="6">
    <source>
        <dbReference type="HAMAP-Rule" id="MF_01858"/>
    </source>
</evidence>
<reference evidence="10 11" key="1">
    <citation type="submission" date="2022-11" db="EMBL/GenBank/DDBJ databases">
        <title>Minimal conservation of predation-associated metabolite biosynthetic gene clusters underscores biosynthetic potential of Myxococcota including descriptions for ten novel species: Archangium lansinium sp. nov., Myxococcus landrumus sp. nov., Nannocystis bai.</title>
        <authorList>
            <person name="Ahearne A."/>
            <person name="Stevens C."/>
            <person name="Dowd S."/>
        </authorList>
    </citation>
    <scope>NUCLEOTIDE SEQUENCE [LARGE SCALE GENOMIC DNA]</scope>
    <source>
        <strain evidence="10 11">BB15-2</strain>
    </source>
</reference>
<keyword evidence="7" id="KW-0694">RNA-binding</keyword>
<gene>
    <name evidence="10" type="primary">rlmKL</name>
    <name evidence="6" type="synonym">rlmL</name>
    <name evidence="10" type="ORF">POL25_24015</name>
</gene>
<protein>
    <recommendedName>
        <fullName evidence="6">Ribosomal RNA large subunit methyltransferase K/L</fullName>
    </recommendedName>
    <domain>
        <recommendedName>
            <fullName evidence="6">23S rRNA m2G2445 methyltransferase</fullName>
            <ecNumber evidence="6">2.1.1.173</ecNumber>
        </recommendedName>
        <alternativeName>
            <fullName evidence="6">rRNA (guanine-N(2)-)-methyltransferase RlmL</fullName>
        </alternativeName>
    </domain>
    <domain>
        <recommendedName>
            <fullName evidence="6">23S rRNA m7G2069 methyltransferase</fullName>
            <ecNumber evidence="6">2.1.1.264</ecNumber>
        </recommendedName>
        <alternativeName>
            <fullName evidence="6">rRNA (guanine-N(7)-)-methyltransferase RlmK</fullName>
        </alternativeName>
    </domain>
</protein>
<evidence type="ECO:0000259" key="9">
    <source>
        <dbReference type="PROSITE" id="PS51165"/>
    </source>
</evidence>
<sequence>MNEHNFFASAPQGLLELLADELRALGATAIRLQPAGVYFRGPLVIGYRACLWSRLAGRVLLEVSTGPARDADELYTTVQRVDWRQHMSARGTMAVDFTGANAAIVHTRFGAQRVKDAIVDQFNAGSGVRPDVAVQRPDVRVSVHLRKPAGHGIKGMFQETSHDEAVISIDLAGEGLHRRGYREEGAEAPIKENLAAGLLMRAGWPALAAAGALLVDPMCGSGTLLIEAAHMACDRAPGLGREYFGFLGWRGHQKALWDELLTEARARAAIGIDKVPPIFGYDGDPAAVKAAIANAARAGLGGRIRVERRELAELVAPETGPSGHVREVKSAETGPSGHVPKITGLVATNPPYGERLGVRADMPALYELLGARLRDHFGGWKAAILAPDLELGHAIGLRAERRHVLYNGAIAVNLLRFEIPREAPPPRTYTRSEGGEALFNRLRKNRKQLGSWAARHGIEAFRVYDSDIPEYAVAVDLYRDWALVQEYAAPSEIDPVRAAARLREALRVIPDALELPAAQVVCKRRERAKGGGQYGRRDDAGDLIEVREGPGRFLVNLTDYLDTGLFLDHRDTRALVGQVARGKRFLNLFAYTGTASVYAGKAGALSTTTVDLSTTYCAWARRNLELNGLRGPQHRVVEAECREFMARELRRYGAIFLDPPTFSNSKRMEGVLDVQRDHVELIRSAVRLLERDGVLIFSTNYRRFRLDQEALADLDIEDLSATTIPKDFARSPKIHKCWRITPRR</sequence>
<dbReference type="Gene3D" id="3.30.2130.30">
    <property type="match status" value="1"/>
</dbReference>
<evidence type="ECO:0000313" key="11">
    <source>
        <dbReference type="Proteomes" id="UP001221686"/>
    </source>
</evidence>
<evidence type="ECO:0000256" key="8">
    <source>
        <dbReference type="SAM" id="MobiDB-lite"/>
    </source>
</evidence>
<comment type="similarity">
    <text evidence="6">Belongs to the methyltransferase superfamily. RlmKL family.</text>
</comment>
<feature type="domain" description="THUMP" evidence="9">
    <location>
        <begin position="45"/>
        <end position="171"/>
    </location>
</feature>
<dbReference type="PIRSF" id="PIRSF037618">
    <property type="entry name" value="RNA_Mtase_bacteria_prd"/>
    <property type="match status" value="1"/>
</dbReference>
<feature type="region of interest" description="Disordered" evidence="8">
    <location>
        <begin position="322"/>
        <end position="341"/>
    </location>
</feature>
<dbReference type="Gene3D" id="3.30.750.80">
    <property type="entry name" value="RNA methyltransferase domain (HRMD) like"/>
    <property type="match status" value="1"/>
</dbReference>
<evidence type="ECO:0000256" key="5">
    <source>
        <dbReference type="ARBA" id="ARBA00022691"/>
    </source>
</evidence>
<dbReference type="RefSeq" id="WP_272088483.1">
    <property type="nucleotide sequence ID" value="NZ_JAQNDL010000002.1"/>
</dbReference>
<keyword evidence="3 6" id="KW-0489">Methyltransferase</keyword>
<dbReference type="Pfam" id="PF02926">
    <property type="entry name" value="THUMP"/>
    <property type="match status" value="1"/>
</dbReference>
<dbReference type="NCBIfam" id="NF008748">
    <property type="entry name" value="PRK11783.1"/>
    <property type="match status" value="1"/>
</dbReference>
<keyword evidence="5 6" id="KW-0949">S-adenosyl-L-methionine</keyword>
<comment type="caution">
    <text evidence="10">The sequence shown here is derived from an EMBL/GenBank/DDBJ whole genome shotgun (WGS) entry which is preliminary data.</text>
</comment>
<keyword evidence="2 6" id="KW-0698">rRNA processing</keyword>
<dbReference type="InterPro" id="IPR029063">
    <property type="entry name" value="SAM-dependent_MTases_sf"/>
</dbReference>
<dbReference type="SUPFAM" id="SSF53335">
    <property type="entry name" value="S-adenosyl-L-methionine-dependent methyltransferases"/>
    <property type="match status" value="2"/>
</dbReference>
<dbReference type="Gene3D" id="3.40.50.150">
    <property type="entry name" value="Vaccinia Virus protein VP39"/>
    <property type="match status" value="2"/>
</dbReference>
<organism evidence="10 11">
    <name type="scientific">Nannocystis bainbridge</name>
    <dbReference type="NCBI Taxonomy" id="2995303"/>
    <lineage>
        <taxon>Bacteria</taxon>
        <taxon>Pseudomonadati</taxon>
        <taxon>Myxococcota</taxon>
        <taxon>Polyangia</taxon>
        <taxon>Nannocystales</taxon>
        <taxon>Nannocystaceae</taxon>
        <taxon>Nannocystis</taxon>
    </lineage>
</organism>
<evidence type="ECO:0000256" key="7">
    <source>
        <dbReference type="PROSITE-ProRule" id="PRU00529"/>
    </source>
</evidence>
<proteinExistence type="inferred from homology"/>
<comment type="subcellular location">
    <subcellularLocation>
        <location evidence="6">Cytoplasm</location>
    </subcellularLocation>
</comment>
<comment type="catalytic activity">
    <reaction evidence="6">
        <text>guanosine(2445) in 23S rRNA + S-adenosyl-L-methionine = N(2)-methylguanosine(2445) in 23S rRNA + S-adenosyl-L-homocysteine + H(+)</text>
        <dbReference type="Rhea" id="RHEA:42740"/>
        <dbReference type="Rhea" id="RHEA-COMP:10215"/>
        <dbReference type="Rhea" id="RHEA-COMP:10216"/>
        <dbReference type="ChEBI" id="CHEBI:15378"/>
        <dbReference type="ChEBI" id="CHEBI:57856"/>
        <dbReference type="ChEBI" id="CHEBI:59789"/>
        <dbReference type="ChEBI" id="CHEBI:74269"/>
        <dbReference type="ChEBI" id="CHEBI:74481"/>
        <dbReference type="EC" id="2.1.1.173"/>
    </reaction>
</comment>
<dbReference type="InterPro" id="IPR054170">
    <property type="entry name" value="RlmL_1st"/>
</dbReference>
<dbReference type="GO" id="GO:0052915">
    <property type="term" value="F:23S rRNA (guanine(2445)-N(2))-methyltransferase activity"/>
    <property type="evidence" value="ECO:0007669"/>
    <property type="project" value="UniProtKB-EC"/>
</dbReference>